<dbReference type="Pfam" id="PF03374">
    <property type="entry name" value="ANT"/>
    <property type="match status" value="1"/>
</dbReference>
<accession>A0A1I0GEJ7</accession>
<dbReference type="AlphaFoldDB" id="A0A1I0GEJ7"/>
<keyword evidence="3" id="KW-1185">Reference proteome</keyword>
<evidence type="ECO:0000313" key="3">
    <source>
        <dbReference type="Proteomes" id="UP000198558"/>
    </source>
</evidence>
<dbReference type="GO" id="GO:0003677">
    <property type="term" value="F:DNA binding"/>
    <property type="evidence" value="ECO:0007669"/>
    <property type="project" value="InterPro"/>
</dbReference>
<organism evidence="2 3">
    <name type="scientific">Thomasclavelia cocleata</name>
    <dbReference type="NCBI Taxonomy" id="69824"/>
    <lineage>
        <taxon>Bacteria</taxon>
        <taxon>Bacillati</taxon>
        <taxon>Bacillota</taxon>
        <taxon>Erysipelotrichia</taxon>
        <taxon>Erysipelotrichales</taxon>
        <taxon>Coprobacillaceae</taxon>
        <taxon>Thomasclavelia</taxon>
    </lineage>
</organism>
<reference evidence="3" key="1">
    <citation type="submission" date="2016-10" db="EMBL/GenBank/DDBJ databases">
        <authorList>
            <person name="Varghese N."/>
            <person name="Submissions S."/>
        </authorList>
    </citation>
    <scope>NUCLEOTIDE SEQUENCE [LARGE SCALE GENOMIC DNA]</scope>
    <source>
        <strain evidence="3">DSM 1551</strain>
    </source>
</reference>
<evidence type="ECO:0000259" key="1">
    <source>
        <dbReference type="Pfam" id="PF03374"/>
    </source>
</evidence>
<proteinExistence type="predicted"/>
<dbReference type="InterPro" id="IPR014054">
    <property type="entry name" value="Phage_regulatory_Rha"/>
</dbReference>
<dbReference type="NCBIfam" id="TIGR02681">
    <property type="entry name" value="phage_pRha"/>
    <property type="match status" value="1"/>
</dbReference>
<dbReference type="Proteomes" id="UP000198558">
    <property type="component" value="Unassembled WGS sequence"/>
</dbReference>
<dbReference type="EMBL" id="FOIN01000028">
    <property type="protein sequence ID" value="SET68672.1"/>
    <property type="molecule type" value="Genomic_DNA"/>
</dbReference>
<evidence type="ECO:0000313" key="2">
    <source>
        <dbReference type="EMBL" id="SET68672.1"/>
    </source>
</evidence>
<dbReference type="RefSeq" id="WP_211283652.1">
    <property type="nucleotide sequence ID" value="NZ_FOIN01000028.1"/>
</dbReference>
<feature type="domain" description="Antirepressor protein C-terminal" evidence="1">
    <location>
        <begin position="125"/>
        <end position="222"/>
    </location>
</feature>
<gene>
    <name evidence="2" type="ORF">SAMN04489758_12829</name>
</gene>
<name>A0A1I0GEJ7_9FIRM</name>
<dbReference type="Pfam" id="PF09669">
    <property type="entry name" value="Phage_pRha"/>
    <property type="match status" value="1"/>
</dbReference>
<protein>
    <submittedName>
        <fullName evidence="2">Anti-repressor protein</fullName>
    </submittedName>
</protein>
<dbReference type="InterPro" id="IPR005039">
    <property type="entry name" value="Ant_C"/>
</dbReference>
<dbReference type="GeneID" id="78289790"/>
<sequence length="225" mass="26471">MNEVIIKYENNQMLVTSLQVAENFGKRHRHVLESIRNLVAENSAAKLVFFESEYENRGKKYPMFTMNRDGFTLLAMGFTGKEALEWKFKYIEAFNNMETKLNSPEFIMNRALEISRKQVEALMLENKELKPKGEYFDALVDRNLLTNFRDTAKEIHVKQKVLMEYLYDKKYIYKDKRGNTKPYAKHVENGYFEIKEYANNKAVGVQTLVTPRGREALRLLLSNKN</sequence>